<dbReference type="PRINTS" id="PR00081">
    <property type="entry name" value="GDHRDH"/>
</dbReference>
<protein>
    <submittedName>
        <fullName evidence="2">SDR family oxidoreductase</fullName>
    </submittedName>
</protein>
<evidence type="ECO:0000313" key="3">
    <source>
        <dbReference type="Proteomes" id="UP000306602"/>
    </source>
</evidence>
<dbReference type="PANTHER" id="PTHR42879">
    <property type="entry name" value="3-OXOACYL-(ACYL-CARRIER-PROTEIN) REDUCTASE"/>
    <property type="match status" value="1"/>
</dbReference>
<dbReference type="OrthoDB" id="9804774at2"/>
<accession>A0A4S4NH26</accession>
<comment type="caution">
    <text evidence="2">The sequence shown here is derived from an EMBL/GenBank/DDBJ whole genome shotgun (WGS) entry which is preliminary data.</text>
</comment>
<dbReference type="InterPro" id="IPR050259">
    <property type="entry name" value="SDR"/>
</dbReference>
<reference evidence="2 3" key="1">
    <citation type="submission" date="2019-04" db="EMBL/GenBank/DDBJ databases">
        <title>Shimia ponticola sp. nov., isolated from seawater.</title>
        <authorList>
            <person name="Kim Y.-O."/>
            <person name="Yoon J.-H."/>
        </authorList>
    </citation>
    <scope>NUCLEOTIDE SEQUENCE [LARGE SCALE GENOMIC DNA]</scope>
    <source>
        <strain evidence="2 3">MYP11</strain>
    </source>
</reference>
<dbReference type="InterPro" id="IPR002347">
    <property type="entry name" value="SDR_fam"/>
</dbReference>
<evidence type="ECO:0000313" key="2">
    <source>
        <dbReference type="EMBL" id="THH35390.1"/>
    </source>
</evidence>
<dbReference type="SUPFAM" id="SSF51735">
    <property type="entry name" value="NAD(P)-binding Rossmann-fold domains"/>
    <property type="match status" value="1"/>
</dbReference>
<keyword evidence="3" id="KW-1185">Reference proteome</keyword>
<dbReference type="PANTHER" id="PTHR42879:SF6">
    <property type="entry name" value="NADPH-DEPENDENT REDUCTASE BACG"/>
    <property type="match status" value="1"/>
</dbReference>
<comment type="similarity">
    <text evidence="1">Belongs to the short-chain dehydrogenases/reductases (SDR) family.</text>
</comment>
<dbReference type="Proteomes" id="UP000306602">
    <property type="component" value="Unassembled WGS sequence"/>
</dbReference>
<dbReference type="InterPro" id="IPR036291">
    <property type="entry name" value="NAD(P)-bd_dom_sf"/>
</dbReference>
<proteinExistence type="inferred from homology"/>
<gene>
    <name evidence="2" type="ORF">E4Z66_16380</name>
</gene>
<sequence>MDLGLTGKRALVMSSSRGLGLACAQALAAEGAHVLLTGRSEDKLAEAVASINASGPGRADFVVADLTSGDVVDTVLQAAQEFLGGVDILVNNTGGPPPGRMVEADPAVLAAQFDTMVMTVATLTSRVLPAMQEQGWGRVITIGSSGVIQPIPNLGLSNAIRSALVGWSKSLSNDVAADGVTVNMLLPGRIHTERVDELDENASRKSGKSLDDVRVASKATIPAGRYGTVEEFGAVCAFLASRQASYVTGSLIRCDGGAIKSV</sequence>
<dbReference type="AlphaFoldDB" id="A0A4S4NH26"/>
<organism evidence="2 3">
    <name type="scientific">Aliishimia ponticola</name>
    <dbReference type="NCBI Taxonomy" id="2499833"/>
    <lineage>
        <taxon>Bacteria</taxon>
        <taxon>Pseudomonadati</taxon>
        <taxon>Pseudomonadota</taxon>
        <taxon>Alphaproteobacteria</taxon>
        <taxon>Rhodobacterales</taxon>
        <taxon>Paracoccaceae</taxon>
        <taxon>Aliishimia</taxon>
    </lineage>
</organism>
<dbReference type="CDD" id="cd05344">
    <property type="entry name" value="BKR_like_SDR_like"/>
    <property type="match status" value="1"/>
</dbReference>
<evidence type="ECO:0000256" key="1">
    <source>
        <dbReference type="ARBA" id="ARBA00006484"/>
    </source>
</evidence>
<name>A0A4S4NH26_9RHOB</name>
<dbReference type="Pfam" id="PF13561">
    <property type="entry name" value="adh_short_C2"/>
    <property type="match status" value="1"/>
</dbReference>
<dbReference type="Gene3D" id="3.40.50.720">
    <property type="entry name" value="NAD(P)-binding Rossmann-like Domain"/>
    <property type="match status" value="1"/>
</dbReference>
<dbReference type="EMBL" id="SRKY01000004">
    <property type="protein sequence ID" value="THH35390.1"/>
    <property type="molecule type" value="Genomic_DNA"/>
</dbReference>
<dbReference type="FunFam" id="3.40.50.720:FF:000084">
    <property type="entry name" value="Short-chain dehydrogenase reductase"/>
    <property type="match status" value="1"/>
</dbReference>
<dbReference type="RefSeq" id="WP_136464123.1">
    <property type="nucleotide sequence ID" value="NZ_SRKY01000004.1"/>
</dbReference>